<evidence type="ECO:0000313" key="2">
    <source>
        <dbReference type="EMBL" id="CAG6737468.1"/>
    </source>
</evidence>
<feature type="signal peptide" evidence="1">
    <location>
        <begin position="1"/>
        <end position="23"/>
    </location>
</feature>
<keyword evidence="1" id="KW-0732">Signal</keyword>
<name>A0A8D8YYD5_9HEMI</name>
<proteinExistence type="predicted"/>
<sequence>MLHQLFCILVRVLGHFLVQVVQIEFPTCVQQSDHSFNIKPINLCRDKLFQFFREVCHLEPLRKTQCFTKDVDVCLREVHCNTIHVLENKIEALLMFHIPYLDFTILTVGKVFVHQ</sequence>
<feature type="chain" id="PRO_5034517153" description="Secreted protein" evidence="1">
    <location>
        <begin position="24"/>
        <end position="115"/>
    </location>
</feature>
<protein>
    <recommendedName>
        <fullName evidence="3">Secreted protein</fullName>
    </recommendedName>
</protein>
<organism evidence="2">
    <name type="scientific">Cacopsylla melanoneura</name>
    <dbReference type="NCBI Taxonomy" id="428564"/>
    <lineage>
        <taxon>Eukaryota</taxon>
        <taxon>Metazoa</taxon>
        <taxon>Ecdysozoa</taxon>
        <taxon>Arthropoda</taxon>
        <taxon>Hexapoda</taxon>
        <taxon>Insecta</taxon>
        <taxon>Pterygota</taxon>
        <taxon>Neoptera</taxon>
        <taxon>Paraneoptera</taxon>
        <taxon>Hemiptera</taxon>
        <taxon>Sternorrhyncha</taxon>
        <taxon>Psylloidea</taxon>
        <taxon>Psyllidae</taxon>
        <taxon>Psyllinae</taxon>
        <taxon>Cacopsylla</taxon>
    </lineage>
</organism>
<evidence type="ECO:0000256" key="1">
    <source>
        <dbReference type="SAM" id="SignalP"/>
    </source>
</evidence>
<evidence type="ECO:0008006" key="3">
    <source>
        <dbReference type="Google" id="ProtNLM"/>
    </source>
</evidence>
<dbReference type="AlphaFoldDB" id="A0A8D8YYD5"/>
<accession>A0A8D8YYD5</accession>
<reference evidence="2" key="1">
    <citation type="submission" date="2021-05" db="EMBL/GenBank/DDBJ databases">
        <authorList>
            <person name="Alioto T."/>
            <person name="Alioto T."/>
            <person name="Gomez Garrido J."/>
        </authorList>
    </citation>
    <scope>NUCLEOTIDE SEQUENCE</scope>
</reference>
<dbReference type="EMBL" id="HBUF01403446">
    <property type="protein sequence ID" value="CAG6737468.1"/>
    <property type="molecule type" value="Transcribed_RNA"/>
</dbReference>